<evidence type="ECO:0000313" key="2">
    <source>
        <dbReference type="Proteomes" id="UP000528945"/>
    </source>
</evidence>
<reference evidence="1 2" key="1">
    <citation type="submission" date="2020-08" db="EMBL/GenBank/DDBJ databases">
        <title>Genomic Encyclopedia of Type Strains, Phase IV (KMG-IV): sequencing the most valuable type-strain genomes for metagenomic binning, comparative biology and taxonomic classification.</title>
        <authorList>
            <person name="Goeker M."/>
        </authorList>
    </citation>
    <scope>NUCLEOTIDE SEQUENCE [LARGE SCALE GENOMIC DNA]</scope>
    <source>
        <strain evidence="1 2">DSM 15581</strain>
    </source>
</reference>
<organism evidence="1 2">
    <name type="scientific">Sphingomonas aquatilis</name>
    <dbReference type="NCBI Taxonomy" id="93063"/>
    <lineage>
        <taxon>Bacteria</taxon>
        <taxon>Pseudomonadati</taxon>
        <taxon>Pseudomonadota</taxon>
        <taxon>Alphaproteobacteria</taxon>
        <taxon>Sphingomonadales</taxon>
        <taxon>Sphingomonadaceae</taxon>
        <taxon>Sphingomonas</taxon>
    </lineage>
</organism>
<dbReference type="AlphaFoldDB" id="A0AAW3TW97"/>
<sequence>MKKCIIDGELQRDLPTGALLTIEALLDALSDAQIPSPPQLLSFEVVEEDEEGRWSYDMDLEVAHGVVLRAEGEYQDGDHGPATRASVVADAMEGLEVVRRDLERYAQILHEARLAARKVLARWHDAGTPTRLIDVRLDTYDRWRGSIIPHLQVIIEALDERLRPAIEKVNILHPSMLVPILDVEQEAVRNGLRKRRSMMAEGADGMVDQLAINAMAHHGDVAAHLRLLGKHAIYWLADATCIAARNGHVTAGTGDPNADVQWMENGVSVRGTTIPETQLMAAVGRPVQTLMEHPFLSPDMIIEHASCEDDDEGESMLSITFSQRTHWFCMSSGRFWDGDERRSGIGAPFDAAGLVERAVGSMR</sequence>
<keyword evidence="2" id="KW-1185">Reference proteome</keyword>
<dbReference type="RefSeq" id="WP_147036667.1">
    <property type="nucleotide sequence ID" value="NZ_JACIDB010000010.1"/>
</dbReference>
<dbReference type="Proteomes" id="UP000528945">
    <property type="component" value="Unassembled WGS sequence"/>
</dbReference>
<accession>A0AAW3TW97</accession>
<gene>
    <name evidence="1" type="ORF">GGR47_003264</name>
</gene>
<proteinExistence type="predicted"/>
<dbReference type="EMBL" id="JACIDB010000010">
    <property type="protein sequence ID" value="MBB3876996.1"/>
    <property type="molecule type" value="Genomic_DNA"/>
</dbReference>
<comment type="caution">
    <text evidence="1">The sequence shown here is derived from an EMBL/GenBank/DDBJ whole genome shotgun (WGS) entry which is preliminary data.</text>
</comment>
<evidence type="ECO:0000313" key="1">
    <source>
        <dbReference type="EMBL" id="MBB3876996.1"/>
    </source>
</evidence>
<name>A0AAW3TW97_9SPHN</name>
<protein>
    <submittedName>
        <fullName evidence="1">Uncharacterized protein</fullName>
    </submittedName>
</protein>